<organism evidence="1 2">
    <name type="scientific">Gossypium arboreum</name>
    <name type="common">Tree cotton</name>
    <name type="synonym">Gossypium nanking</name>
    <dbReference type="NCBI Taxonomy" id="29729"/>
    <lineage>
        <taxon>Eukaryota</taxon>
        <taxon>Viridiplantae</taxon>
        <taxon>Streptophyta</taxon>
        <taxon>Embryophyta</taxon>
        <taxon>Tracheophyta</taxon>
        <taxon>Spermatophyta</taxon>
        <taxon>Magnoliopsida</taxon>
        <taxon>eudicotyledons</taxon>
        <taxon>Gunneridae</taxon>
        <taxon>Pentapetalae</taxon>
        <taxon>rosids</taxon>
        <taxon>malvids</taxon>
        <taxon>Malvales</taxon>
        <taxon>Malvaceae</taxon>
        <taxon>Malvoideae</taxon>
        <taxon>Gossypium</taxon>
    </lineage>
</organism>
<evidence type="ECO:0000313" key="2">
    <source>
        <dbReference type="Proteomes" id="UP000032142"/>
    </source>
</evidence>
<keyword evidence="2" id="KW-1185">Reference proteome</keyword>
<protein>
    <submittedName>
        <fullName evidence="1">Uncharacterized protein</fullName>
    </submittedName>
</protein>
<accession>A0A0B0NIP0</accession>
<dbReference type="Proteomes" id="UP000032142">
    <property type="component" value="Unassembled WGS sequence"/>
</dbReference>
<sequence length="54" mass="6309">MSCLIYYQSSQSHLCLYLLGVIHSDAQDKTSLQLDLIDDILVFQSTKDMFRFTY</sequence>
<evidence type="ECO:0000313" key="1">
    <source>
        <dbReference type="EMBL" id="KHG12710.1"/>
    </source>
</evidence>
<reference evidence="2" key="1">
    <citation type="submission" date="2014-09" db="EMBL/GenBank/DDBJ databases">
        <authorList>
            <person name="Mudge J."/>
            <person name="Ramaraj T."/>
            <person name="Lindquist I.E."/>
            <person name="Bharti A.K."/>
            <person name="Sundararajan A."/>
            <person name="Cameron C.T."/>
            <person name="Woodward J.E."/>
            <person name="May G.D."/>
            <person name="Brubaker C."/>
            <person name="Broadhvest J."/>
            <person name="Wilkins T.A."/>
        </authorList>
    </citation>
    <scope>NUCLEOTIDE SEQUENCE</scope>
    <source>
        <strain evidence="2">cv. AKA8401</strain>
    </source>
</reference>
<dbReference type="EMBL" id="KN398175">
    <property type="protein sequence ID" value="KHG12710.1"/>
    <property type="molecule type" value="Genomic_DNA"/>
</dbReference>
<dbReference type="AlphaFoldDB" id="A0A0B0NIP0"/>
<name>A0A0B0NIP0_GOSAR</name>
<proteinExistence type="predicted"/>
<gene>
    <name evidence="1" type="ORF">F383_06172</name>
</gene>